<feature type="region of interest" description="Disordered" evidence="2">
    <location>
        <begin position="1"/>
        <end position="23"/>
    </location>
</feature>
<feature type="coiled-coil region" evidence="1">
    <location>
        <begin position="540"/>
        <end position="570"/>
    </location>
</feature>
<dbReference type="Gene3D" id="4.10.60.10">
    <property type="entry name" value="Zinc finger, CCHC-type"/>
    <property type="match status" value="1"/>
</dbReference>
<dbReference type="EMBL" id="BQNB010018206">
    <property type="protein sequence ID" value="GJT71890.1"/>
    <property type="molecule type" value="Genomic_DNA"/>
</dbReference>
<reference evidence="3" key="2">
    <citation type="submission" date="2022-01" db="EMBL/GenBank/DDBJ databases">
        <authorList>
            <person name="Yamashiro T."/>
            <person name="Shiraishi A."/>
            <person name="Satake H."/>
            <person name="Nakayama K."/>
        </authorList>
    </citation>
    <scope>NUCLEOTIDE SEQUENCE</scope>
</reference>
<accession>A0ABQ5G8R0</accession>
<protein>
    <submittedName>
        <fullName evidence="3">Ribonuclease H-like domain-containing protein</fullName>
    </submittedName>
</protein>
<keyword evidence="4" id="KW-1185">Reference proteome</keyword>
<dbReference type="Proteomes" id="UP001151760">
    <property type="component" value="Unassembled WGS sequence"/>
</dbReference>
<dbReference type="SUPFAM" id="SSF57756">
    <property type="entry name" value="Retrovirus zinc finger-like domains"/>
    <property type="match status" value="1"/>
</dbReference>
<feature type="region of interest" description="Disordered" evidence="2">
    <location>
        <begin position="258"/>
        <end position="288"/>
    </location>
</feature>
<reference evidence="3" key="1">
    <citation type="journal article" date="2022" name="Int. J. Mol. Sci.">
        <title>Draft Genome of Tanacetum Coccineum: Genomic Comparison of Closely Related Tanacetum-Family Plants.</title>
        <authorList>
            <person name="Yamashiro T."/>
            <person name="Shiraishi A."/>
            <person name="Nakayama K."/>
            <person name="Satake H."/>
        </authorList>
    </citation>
    <scope>NUCLEOTIDE SEQUENCE</scope>
</reference>
<comment type="caution">
    <text evidence="3">The sequence shown here is derived from an EMBL/GenBank/DDBJ whole genome shotgun (WGS) entry which is preliminary data.</text>
</comment>
<organism evidence="3 4">
    <name type="scientific">Tanacetum coccineum</name>
    <dbReference type="NCBI Taxonomy" id="301880"/>
    <lineage>
        <taxon>Eukaryota</taxon>
        <taxon>Viridiplantae</taxon>
        <taxon>Streptophyta</taxon>
        <taxon>Embryophyta</taxon>
        <taxon>Tracheophyta</taxon>
        <taxon>Spermatophyta</taxon>
        <taxon>Magnoliopsida</taxon>
        <taxon>eudicotyledons</taxon>
        <taxon>Gunneridae</taxon>
        <taxon>Pentapetalae</taxon>
        <taxon>asterids</taxon>
        <taxon>campanulids</taxon>
        <taxon>Asterales</taxon>
        <taxon>Asteraceae</taxon>
        <taxon>Asteroideae</taxon>
        <taxon>Anthemideae</taxon>
        <taxon>Anthemidinae</taxon>
        <taxon>Tanacetum</taxon>
    </lineage>
</organism>
<evidence type="ECO:0000313" key="4">
    <source>
        <dbReference type="Proteomes" id="UP001151760"/>
    </source>
</evidence>
<evidence type="ECO:0000256" key="2">
    <source>
        <dbReference type="SAM" id="MobiDB-lite"/>
    </source>
</evidence>
<dbReference type="InterPro" id="IPR036875">
    <property type="entry name" value="Znf_CCHC_sf"/>
</dbReference>
<evidence type="ECO:0000256" key="1">
    <source>
        <dbReference type="SAM" id="Coils"/>
    </source>
</evidence>
<evidence type="ECO:0000313" key="3">
    <source>
        <dbReference type="EMBL" id="GJT71890.1"/>
    </source>
</evidence>
<gene>
    <name evidence="3" type="ORF">Tco_1031176</name>
</gene>
<sequence>MARSEDDIPPPPPPLQIQTPIQQAPHTVSTIKLPILKKGEYDIWAMKMEHYLAHTDYPIWEVIQRGNGPVSVSIDTNDQIKVLPPRTAEEILARERERKARTTLLMALPKDHLANFIKITDAKNAFSVQNSKGSTKGYDKFQSLLSQLEIHGAGVSTEDANQKFFRVFENDVKALTAHPLARRICPQLDHEDLEQLDEFDLEEMDLKWQVALISMRMKKFYKKTGRKLQFDAKEPVGFDKTKVECYSYHKTGHFARDCRTKGNQDSRRRDAWNSGNKDGRRSGKQEDSKSLVTIDGEVFDWPVTKNKKKISLDALQYFRLRTQSDANIEILAYTQALKKVEAQLVAHQQSQLWYEEKIMFMKIDLDDKTDVLHIPTENGVESDSEDEHVSLPTEEQETPSFANQQAHDWHKPTVLNTSLMCPLLLEEVKMCNRRTKGKGPTWLFDLDYLTDSMNYQPVRLENQANKHAGPQEANQNAGTEDNIDAGDSEIEAESAQDYFVLPIWSSYTSTVKSSKVNNAGEEPTKHPDFKQVDKEDQVFLDELERLKRQEQDANDAAEALRKEFAQETEDLLLQAGAAKASSTNIVNIVSTPVSTASPYGRLSFTDLTNTDQDDS</sequence>
<keyword evidence="1" id="KW-0175">Coiled coil</keyword>
<name>A0ABQ5G8R0_9ASTR</name>
<proteinExistence type="predicted"/>